<protein>
    <submittedName>
        <fullName evidence="2 4">Uncharacterized protein</fullName>
    </submittedName>
</protein>
<dbReference type="EMBL" id="UXSR01006129">
    <property type="protein sequence ID" value="VDD84276.1"/>
    <property type="molecule type" value="Genomic_DNA"/>
</dbReference>
<feature type="region of interest" description="Disordered" evidence="1">
    <location>
        <begin position="62"/>
        <end position="93"/>
    </location>
</feature>
<evidence type="ECO:0000313" key="3">
    <source>
        <dbReference type="Proteomes" id="UP000267029"/>
    </source>
</evidence>
<evidence type="ECO:0000313" key="2">
    <source>
        <dbReference type="EMBL" id="VDD84276.1"/>
    </source>
</evidence>
<proteinExistence type="predicted"/>
<reference evidence="2 3" key="2">
    <citation type="submission" date="2018-10" db="EMBL/GenBank/DDBJ databases">
        <authorList>
            <consortium name="Pathogen Informatics"/>
        </authorList>
    </citation>
    <scope>NUCLEOTIDE SEQUENCE [LARGE SCALE GENOMIC DNA]</scope>
</reference>
<dbReference type="WBParaSite" id="MCOS_0001027801-mRNA-1">
    <property type="protein sequence ID" value="MCOS_0001027801-mRNA-1"/>
    <property type="gene ID" value="MCOS_0001027801"/>
</dbReference>
<name>A0A0R3UQX3_MESCO</name>
<dbReference type="Proteomes" id="UP000267029">
    <property type="component" value="Unassembled WGS sequence"/>
</dbReference>
<feature type="compositionally biased region" description="Basic and acidic residues" evidence="1">
    <location>
        <begin position="73"/>
        <end position="93"/>
    </location>
</feature>
<evidence type="ECO:0000313" key="4">
    <source>
        <dbReference type="WBParaSite" id="MCOS_0001027801-mRNA-1"/>
    </source>
</evidence>
<accession>A0A0R3UQX3</accession>
<dbReference type="AlphaFoldDB" id="A0A0R3UQX3"/>
<keyword evidence="3" id="KW-1185">Reference proteome</keyword>
<sequence length="93" mass="9949">MSLVVVVRVYNTSRQFLSETETISWGESRICECSSAPVKTASAPLSNSLNYTGLDWTGLVEEEADGESVMEGGRMRERGEGGKGDGDPCGKGE</sequence>
<reference evidence="4" key="1">
    <citation type="submission" date="2017-02" db="UniProtKB">
        <authorList>
            <consortium name="WormBaseParasite"/>
        </authorList>
    </citation>
    <scope>IDENTIFICATION</scope>
</reference>
<organism evidence="4">
    <name type="scientific">Mesocestoides corti</name>
    <name type="common">Flatworm</name>
    <dbReference type="NCBI Taxonomy" id="53468"/>
    <lineage>
        <taxon>Eukaryota</taxon>
        <taxon>Metazoa</taxon>
        <taxon>Spiralia</taxon>
        <taxon>Lophotrochozoa</taxon>
        <taxon>Platyhelminthes</taxon>
        <taxon>Cestoda</taxon>
        <taxon>Eucestoda</taxon>
        <taxon>Cyclophyllidea</taxon>
        <taxon>Mesocestoididae</taxon>
        <taxon>Mesocestoides</taxon>
    </lineage>
</organism>
<evidence type="ECO:0000256" key="1">
    <source>
        <dbReference type="SAM" id="MobiDB-lite"/>
    </source>
</evidence>
<gene>
    <name evidence="2" type="ORF">MCOS_LOCUS10279</name>
</gene>